<dbReference type="Proteomes" id="UP000485058">
    <property type="component" value="Unassembled WGS sequence"/>
</dbReference>
<dbReference type="EMBL" id="BLLF01000123">
    <property type="protein sequence ID" value="GFH07890.1"/>
    <property type="molecule type" value="Genomic_DNA"/>
</dbReference>
<comment type="caution">
    <text evidence="2">The sequence shown here is derived from an EMBL/GenBank/DDBJ whole genome shotgun (WGS) entry which is preliminary data.</text>
</comment>
<evidence type="ECO:0000256" key="1">
    <source>
        <dbReference type="SAM" id="SignalP"/>
    </source>
</evidence>
<organism evidence="2 3">
    <name type="scientific">Haematococcus lacustris</name>
    <name type="common">Green alga</name>
    <name type="synonym">Haematococcus pluvialis</name>
    <dbReference type="NCBI Taxonomy" id="44745"/>
    <lineage>
        <taxon>Eukaryota</taxon>
        <taxon>Viridiplantae</taxon>
        <taxon>Chlorophyta</taxon>
        <taxon>core chlorophytes</taxon>
        <taxon>Chlorophyceae</taxon>
        <taxon>CS clade</taxon>
        <taxon>Chlamydomonadales</taxon>
        <taxon>Haematococcaceae</taxon>
        <taxon>Haematococcus</taxon>
    </lineage>
</organism>
<keyword evidence="3" id="KW-1185">Reference proteome</keyword>
<proteinExistence type="predicted"/>
<accession>A0A699YCF8</accession>
<dbReference type="AlphaFoldDB" id="A0A699YCF8"/>
<sequence length="150" mass="15268">MLLVRGSTVLLMCCSSQVTGTFAASIICLTALEISGPTPAFAKAPTLSLAAGDPTCAGLLRALPSPGNSVAENAPALLARPATCCNPQPGREACSTALCSSDDALLNMAAAYAQVARSLLKISNPQPTPLTDKGTRLNMDTARTTYLAAT</sequence>
<evidence type="ECO:0000313" key="2">
    <source>
        <dbReference type="EMBL" id="GFH07890.1"/>
    </source>
</evidence>
<gene>
    <name evidence="2" type="ORF">HaLaN_02762</name>
</gene>
<feature type="signal peptide" evidence="1">
    <location>
        <begin position="1"/>
        <end position="23"/>
    </location>
</feature>
<feature type="chain" id="PRO_5025585932" evidence="1">
    <location>
        <begin position="24"/>
        <end position="150"/>
    </location>
</feature>
<protein>
    <submittedName>
        <fullName evidence="2">Uncharacterized protein</fullName>
    </submittedName>
</protein>
<keyword evidence="1" id="KW-0732">Signal</keyword>
<reference evidence="2 3" key="1">
    <citation type="submission" date="2020-02" db="EMBL/GenBank/DDBJ databases">
        <title>Draft genome sequence of Haematococcus lacustris strain NIES-144.</title>
        <authorList>
            <person name="Morimoto D."/>
            <person name="Nakagawa S."/>
            <person name="Yoshida T."/>
            <person name="Sawayama S."/>
        </authorList>
    </citation>
    <scope>NUCLEOTIDE SEQUENCE [LARGE SCALE GENOMIC DNA]</scope>
    <source>
        <strain evidence="2 3">NIES-144</strain>
    </source>
</reference>
<evidence type="ECO:0000313" key="3">
    <source>
        <dbReference type="Proteomes" id="UP000485058"/>
    </source>
</evidence>
<name>A0A699YCF8_HAELA</name>